<feature type="compositionally biased region" description="Polar residues" evidence="6">
    <location>
        <begin position="405"/>
        <end position="416"/>
    </location>
</feature>
<evidence type="ECO:0000256" key="6">
    <source>
        <dbReference type="SAM" id="MobiDB-lite"/>
    </source>
</evidence>
<feature type="compositionally biased region" description="Low complexity" evidence="6">
    <location>
        <begin position="534"/>
        <end position="553"/>
    </location>
</feature>
<dbReference type="SUPFAM" id="SSF51905">
    <property type="entry name" value="FAD/NAD(P)-binding domain"/>
    <property type="match status" value="1"/>
</dbReference>
<feature type="region of interest" description="Disordered" evidence="6">
    <location>
        <begin position="632"/>
        <end position="655"/>
    </location>
</feature>
<evidence type="ECO:0000256" key="2">
    <source>
        <dbReference type="ARBA" id="ARBA00022630"/>
    </source>
</evidence>
<evidence type="ECO:0000256" key="1">
    <source>
        <dbReference type="ARBA" id="ARBA00005272"/>
    </source>
</evidence>
<dbReference type="GO" id="GO:0003954">
    <property type="term" value="F:NADH dehydrogenase activity"/>
    <property type="evidence" value="ECO:0007669"/>
    <property type="project" value="InterPro"/>
</dbReference>
<keyword evidence="5" id="KW-0520">NAD</keyword>
<accession>A0AA97NUH1</accession>
<dbReference type="InterPro" id="IPR045024">
    <property type="entry name" value="NDH-2"/>
</dbReference>
<dbReference type="Proteomes" id="UP000011086">
    <property type="component" value="Unassembled WGS sequence"/>
</dbReference>
<evidence type="ECO:0000256" key="3">
    <source>
        <dbReference type="ARBA" id="ARBA00022827"/>
    </source>
</evidence>
<keyword evidence="3" id="KW-0274">FAD</keyword>
<proteinExistence type="inferred from homology"/>
<evidence type="ECO:0000256" key="5">
    <source>
        <dbReference type="ARBA" id="ARBA00023027"/>
    </source>
</evidence>
<sequence>MPSRIIVIGSGFAGLYSALSARRLVSIHRREKPDVKDIAVCVIAPEPSLVIIPRLIHRHRDRRRAPRPSEEYTRPGNLSPRRPRRSSLALSPRPFIKEALQVLRVETRLGSEAVAVEADGVILGSGEKIQATTVVWTAGVRATSLTDQIQVKQDGLGRLTVDESLQVADITGVYAAGDAAHAKVDTDGHPVIMSCQHAMPLGRVAGYNAAASLLGLNPTPYSQPLYATCLALGSYGSLISWGWDRQVMLAGPKVKPLKQYINRVLIYPPGANETEAFAAADPVVAQWSIVAPQRGKESQPSVGRPPMLPCSVRRVVSAAPQTPIMGSVGAVAATAGAIASAARATRHQRRYSSSNPSSPDNDPKGVPPSSSDRSMAAQTSKSSSSSSGGDKRRRRAKESTDRSSFKSLPSVPSTQHLPRESLALSAFFSLHRPMSITHSLPRTVTDDAFASIFLRRGRSEKTQDVISTLSNTVHELEKPMGNLGLSHGDADPNEGVREITLKNADGSDSGVCVQLNDMLGSKFQPFCPPPLPKPAATEGSSTATETAEASETSQVEPQRRLYKAVLTIEETVDENGEVKYVAHSSDLLEDSAQPRSFLGRMAARQLRFDDSQRQRQQDGMWAISVKRQRKLKMKKKKYKKLMKKTRNERRRLHRT</sequence>
<dbReference type="InterPro" id="IPR023753">
    <property type="entry name" value="FAD/NAD-binding_dom"/>
</dbReference>
<dbReference type="Pfam" id="PF08213">
    <property type="entry name" value="COX24_C"/>
    <property type="match status" value="1"/>
</dbReference>
<protein>
    <recommendedName>
        <fullName evidence="7">Ribosomal protein mS38 C-terminal domain-containing protein</fullName>
    </recommendedName>
</protein>
<reference evidence="8" key="1">
    <citation type="journal article" date="2012" name="PLoS Genet.">
        <title>Comparative analysis of the genomes of two field isolates of the rice blast fungus Magnaporthe oryzae.</title>
        <authorList>
            <person name="Xue M."/>
            <person name="Yang J."/>
            <person name="Li Z."/>
            <person name="Hu S."/>
            <person name="Yao N."/>
            <person name="Dean R.A."/>
            <person name="Zhao W."/>
            <person name="Shen M."/>
            <person name="Zhang H."/>
            <person name="Li C."/>
            <person name="Liu L."/>
            <person name="Cao L."/>
            <person name="Xu X."/>
            <person name="Xing Y."/>
            <person name="Hsiang T."/>
            <person name="Zhang Z."/>
            <person name="Xu J.R."/>
            <person name="Peng Y.L."/>
        </authorList>
    </citation>
    <scope>NUCLEOTIDE SEQUENCE</scope>
    <source>
        <strain evidence="8">Y34</strain>
    </source>
</reference>
<keyword evidence="4" id="KW-0560">Oxidoreductase</keyword>
<keyword evidence="2" id="KW-0285">Flavoprotein</keyword>
<name>A0AA97NUH1_PYRO3</name>
<gene>
    <name evidence="8" type="ORF">OOU_Y34scaffold00654g26</name>
</gene>
<feature type="region of interest" description="Disordered" evidence="6">
    <location>
        <begin position="343"/>
        <end position="416"/>
    </location>
</feature>
<evidence type="ECO:0000313" key="8">
    <source>
        <dbReference type="EMBL" id="ELQ36570.1"/>
    </source>
</evidence>
<feature type="domain" description="Ribosomal protein mS38 C-terminal" evidence="7">
    <location>
        <begin position="621"/>
        <end position="654"/>
    </location>
</feature>
<organism evidence="8">
    <name type="scientific">Pyricularia oryzae (strain Y34)</name>
    <name type="common">Rice blast fungus</name>
    <name type="synonym">Magnaporthe oryzae</name>
    <dbReference type="NCBI Taxonomy" id="1143189"/>
    <lineage>
        <taxon>Eukaryota</taxon>
        <taxon>Fungi</taxon>
        <taxon>Dikarya</taxon>
        <taxon>Ascomycota</taxon>
        <taxon>Pezizomycotina</taxon>
        <taxon>Sordariomycetes</taxon>
        <taxon>Sordariomycetidae</taxon>
        <taxon>Magnaporthales</taxon>
        <taxon>Pyriculariaceae</taxon>
        <taxon>Pyricularia</taxon>
    </lineage>
</organism>
<feature type="region of interest" description="Disordered" evidence="6">
    <location>
        <begin position="527"/>
        <end position="557"/>
    </location>
</feature>
<dbReference type="InterPro" id="IPR013177">
    <property type="entry name" value="Ribosomal_mS38_C"/>
</dbReference>
<comment type="similarity">
    <text evidence="1">Belongs to the NADH dehydrogenase family.</text>
</comment>
<dbReference type="PANTHER" id="PTHR43706">
    <property type="entry name" value="NADH DEHYDROGENASE"/>
    <property type="match status" value="1"/>
</dbReference>
<dbReference type="Pfam" id="PF07992">
    <property type="entry name" value="Pyr_redox_2"/>
    <property type="match status" value="1"/>
</dbReference>
<dbReference type="PANTHER" id="PTHR43706:SF45">
    <property type="entry name" value="NADH DEHYDROGENASE-LIKE PROTEIN RV1812C"/>
    <property type="match status" value="1"/>
</dbReference>
<dbReference type="InterPro" id="IPR036188">
    <property type="entry name" value="FAD/NAD-bd_sf"/>
</dbReference>
<dbReference type="Gene3D" id="3.50.50.100">
    <property type="match status" value="1"/>
</dbReference>
<dbReference type="SMART" id="SM01155">
    <property type="entry name" value="DUF1713"/>
    <property type="match status" value="1"/>
</dbReference>
<dbReference type="EMBL" id="JH793506">
    <property type="protein sequence ID" value="ELQ36570.1"/>
    <property type="molecule type" value="Genomic_DNA"/>
</dbReference>
<evidence type="ECO:0000259" key="7">
    <source>
        <dbReference type="SMART" id="SM01155"/>
    </source>
</evidence>
<feature type="compositionally biased region" description="Polar residues" evidence="6">
    <location>
        <begin position="368"/>
        <end position="379"/>
    </location>
</feature>
<feature type="region of interest" description="Disordered" evidence="6">
    <location>
        <begin position="60"/>
        <end position="87"/>
    </location>
</feature>
<dbReference type="AlphaFoldDB" id="A0AA97NUH1"/>
<evidence type="ECO:0000256" key="4">
    <source>
        <dbReference type="ARBA" id="ARBA00023002"/>
    </source>
</evidence>